<dbReference type="GO" id="GO:0009288">
    <property type="term" value="C:bacterial-type flagellum"/>
    <property type="evidence" value="ECO:0007669"/>
    <property type="project" value="InterPro"/>
</dbReference>
<dbReference type="EMBL" id="CP011299">
    <property type="protein sequence ID" value="ANF16884.1"/>
    <property type="molecule type" value="Genomic_DNA"/>
</dbReference>
<evidence type="ECO:0000256" key="8">
    <source>
        <dbReference type="ARBA" id="ARBA00022927"/>
    </source>
</evidence>
<dbReference type="GO" id="GO:0005829">
    <property type="term" value="C:cytosol"/>
    <property type="evidence" value="ECO:0007669"/>
    <property type="project" value="TreeGrafter"/>
</dbReference>
<dbReference type="PANTHER" id="PTHR34982:SF1">
    <property type="entry name" value="FLAGELLAR ASSEMBLY PROTEIN FLIH"/>
    <property type="match status" value="1"/>
</dbReference>
<evidence type="ECO:0000256" key="9">
    <source>
        <dbReference type="ARBA" id="ARBA00023225"/>
    </source>
</evidence>
<dbReference type="Proteomes" id="UP000077654">
    <property type="component" value="Chromosome"/>
</dbReference>
<dbReference type="PATRIC" id="fig|118110.3.peg.62"/>
<organism evidence="11 12">
    <name type="scientific">Buchnera aphidicola subsp. Schlechtendalia chinensis</name>
    <dbReference type="NCBI Taxonomy" id="118110"/>
    <lineage>
        <taxon>Bacteria</taxon>
        <taxon>Pseudomonadati</taxon>
        <taxon>Pseudomonadota</taxon>
        <taxon>Gammaproteobacteria</taxon>
        <taxon>Enterobacterales</taxon>
        <taxon>Erwiniaceae</taxon>
        <taxon>Buchnera</taxon>
    </lineage>
</organism>
<keyword evidence="9" id="KW-1006">Bacterial flagellum protein export</keyword>
<dbReference type="PANTHER" id="PTHR34982">
    <property type="entry name" value="YOP PROTEINS TRANSLOCATION PROTEIN L"/>
    <property type="match status" value="1"/>
</dbReference>
<evidence type="ECO:0000313" key="11">
    <source>
        <dbReference type="EMBL" id="ANF16884.1"/>
    </source>
</evidence>
<feature type="domain" description="Flagellar assembly protein FliH/Type III secretion system HrpE" evidence="10">
    <location>
        <begin position="99"/>
        <end position="222"/>
    </location>
</feature>
<evidence type="ECO:0000256" key="7">
    <source>
        <dbReference type="ARBA" id="ARBA00022795"/>
    </source>
</evidence>
<comment type="subcellular location">
    <subcellularLocation>
        <location evidence="2">Cytoplasm</location>
    </subcellularLocation>
</comment>
<dbReference type="InterPro" id="IPR018035">
    <property type="entry name" value="Flagellar_FliH/T3SS_HrpE"/>
</dbReference>
<accession>A0A172WD49</accession>
<comment type="function">
    <text evidence="1">Needed for flagellar regrowth and assembly.</text>
</comment>
<evidence type="ECO:0000313" key="12">
    <source>
        <dbReference type="Proteomes" id="UP000077654"/>
    </source>
</evidence>
<comment type="similarity">
    <text evidence="3">Belongs to the FliH family.</text>
</comment>
<keyword evidence="8" id="KW-0653">Protein transport</keyword>
<name>A0A172WD49_BUCSC</name>
<dbReference type="GO" id="GO:0003774">
    <property type="term" value="F:cytoskeletal motor activity"/>
    <property type="evidence" value="ECO:0007669"/>
    <property type="project" value="InterPro"/>
</dbReference>
<dbReference type="GO" id="GO:0015031">
    <property type="term" value="P:protein transport"/>
    <property type="evidence" value="ECO:0007669"/>
    <property type="project" value="UniProtKB-KW"/>
</dbReference>
<dbReference type="RefSeq" id="WP_075473833.1">
    <property type="nucleotide sequence ID" value="NZ_CP011299.1"/>
</dbReference>
<keyword evidence="5" id="KW-0813">Transport</keyword>
<keyword evidence="12" id="KW-1185">Reference proteome</keyword>
<evidence type="ECO:0000256" key="6">
    <source>
        <dbReference type="ARBA" id="ARBA00022490"/>
    </source>
</evidence>
<evidence type="ECO:0000256" key="5">
    <source>
        <dbReference type="ARBA" id="ARBA00022448"/>
    </source>
</evidence>
<dbReference type="GO" id="GO:0044781">
    <property type="term" value="P:bacterial-type flagellum organization"/>
    <property type="evidence" value="ECO:0007669"/>
    <property type="project" value="UniProtKB-KW"/>
</dbReference>
<dbReference type="STRING" id="118110.XW81_00345"/>
<evidence type="ECO:0000256" key="2">
    <source>
        <dbReference type="ARBA" id="ARBA00004496"/>
    </source>
</evidence>
<keyword evidence="7" id="KW-1005">Bacterial flagellum biogenesis</keyword>
<proteinExistence type="inferred from homology"/>
<dbReference type="PRINTS" id="PR01003">
    <property type="entry name" value="FLGFLIH"/>
</dbReference>
<dbReference type="InterPro" id="IPR000563">
    <property type="entry name" value="Flag_FliH"/>
</dbReference>
<evidence type="ECO:0000256" key="4">
    <source>
        <dbReference type="ARBA" id="ARBA00016507"/>
    </source>
</evidence>
<dbReference type="AlphaFoldDB" id="A0A172WD49"/>
<dbReference type="SUPFAM" id="SSF160527">
    <property type="entry name" value="V-type ATPase subunit E-like"/>
    <property type="match status" value="1"/>
</dbReference>
<keyword evidence="6" id="KW-0963">Cytoplasm</keyword>
<evidence type="ECO:0000256" key="1">
    <source>
        <dbReference type="ARBA" id="ARBA00003041"/>
    </source>
</evidence>
<reference evidence="11 12" key="1">
    <citation type="submission" date="2015-04" db="EMBL/GenBank/DDBJ databases">
        <title>Buchnera aphidicola assembly.</title>
        <authorList>
            <person name="Zhang Y."/>
        </authorList>
    </citation>
    <scope>NUCLEOTIDE SEQUENCE [LARGE SCALE GENOMIC DNA]</scope>
    <source>
        <strain evidence="11 12">SC</strain>
    </source>
</reference>
<dbReference type="Pfam" id="PF02108">
    <property type="entry name" value="FliH"/>
    <property type="match status" value="1"/>
</dbReference>
<dbReference type="InterPro" id="IPR051472">
    <property type="entry name" value="T3SS_Stator/FliH"/>
</dbReference>
<protein>
    <recommendedName>
        <fullName evidence="4">Flagellar assembly protein FliH</fullName>
    </recommendedName>
</protein>
<gene>
    <name evidence="11" type="ORF">XW81_00345</name>
</gene>
<dbReference type="GO" id="GO:0071973">
    <property type="term" value="P:bacterial-type flagellum-dependent cell motility"/>
    <property type="evidence" value="ECO:0007669"/>
    <property type="project" value="InterPro"/>
</dbReference>
<evidence type="ECO:0000259" key="10">
    <source>
        <dbReference type="Pfam" id="PF02108"/>
    </source>
</evidence>
<sequence length="232" mass="26908">MFQFASETIWEKWYPEDLEISNYSVFNNSSESMEDVKSSKKNLKIDMQAEKNKFEESSRMHLKNQNGYKEGFCKGEKEGFVSGFKKALLDFNQKNNFILAQTNQFLLGFQKSLAILDDVIASRLMHLVLNISKKVVENSSLKNDEKLLNKIKKMFKDEVVTFDNLQLLVHPDDKKIVEDYFEKMFIKYGWKIFSDSKVSRGGCIIYSGNSILDSTVSGRWTELCRLVLKKGE</sequence>
<evidence type="ECO:0000256" key="3">
    <source>
        <dbReference type="ARBA" id="ARBA00006602"/>
    </source>
</evidence>